<sequence length="372" mass="41333">MNFKSIITSFSFTIVFAIYTINSQNTIGETEVFTTTNQAVGNITFTDTGDLVYSHHPFFSPENRVMIMDAKTKTSKPFPNKAWNTPRTTDDNYLSNVLGIRNDENGIVWMLDMAQRDHVTPKIVGWNTKTNQLERIYYLPKSVVPKHAQPNDMVVDTKNGYFIIADEGIGNGGDGTNAAFIIVDMKTGKTRRLLEGTRTTLPENTPTVINGKHLAVNGTDLLVGNDGITADANFEYIYYGPLNGTKIYRIKTLDLVNEDFTVTELDGKIETYSEKPNNGGMSIDIAGNIYLTALETNSVAVVLAKDKSVKTMVKDANMVWPDGVSYNHVDGYMYVSAAQVNKGAVFNDGKDLSTKPFYIFRFKPITKGVSFR</sequence>
<proteinExistence type="predicted"/>
<keyword evidence="2" id="KW-0964">Secreted</keyword>
<evidence type="ECO:0000313" key="4">
    <source>
        <dbReference type="Proteomes" id="UP000247345"/>
    </source>
</evidence>
<dbReference type="Proteomes" id="UP000247345">
    <property type="component" value="Unassembled WGS sequence"/>
</dbReference>
<comment type="caution">
    <text evidence="3">The sequence shown here is derived from an EMBL/GenBank/DDBJ whole genome shotgun (WGS) entry which is preliminary data.</text>
</comment>
<evidence type="ECO:0000313" key="3">
    <source>
        <dbReference type="EMBL" id="PQJ72906.1"/>
    </source>
</evidence>
<protein>
    <recommendedName>
        <fullName evidence="5">Major royal jelly protein</fullName>
    </recommendedName>
</protein>
<evidence type="ECO:0000256" key="1">
    <source>
        <dbReference type="ARBA" id="ARBA00004613"/>
    </source>
</evidence>
<gene>
    <name evidence="3" type="ORF">BTO14_06370</name>
</gene>
<dbReference type="OrthoDB" id="9797664at2"/>
<reference evidence="3 4" key="1">
    <citation type="submission" date="2016-12" db="EMBL/GenBank/DDBJ databases">
        <title>Trade-off between light-utilization and light-protection in marine flavobacteria.</title>
        <authorList>
            <person name="Kumagai Y."/>
            <person name="Yoshizawa S."/>
            <person name="Kogure K."/>
            <person name="Iwasaki W."/>
        </authorList>
    </citation>
    <scope>NUCLEOTIDE SEQUENCE [LARGE SCALE GENOMIC DNA]</scope>
    <source>
        <strain evidence="3 4">KCTC 12100</strain>
    </source>
</reference>
<dbReference type="PANTHER" id="PTHR10009">
    <property type="entry name" value="PROTEIN YELLOW-RELATED"/>
    <property type="match status" value="1"/>
</dbReference>
<evidence type="ECO:0008006" key="5">
    <source>
        <dbReference type="Google" id="ProtNLM"/>
    </source>
</evidence>
<organism evidence="3 4">
    <name type="scientific">Polaribacter butkevichii</name>
    <dbReference type="NCBI Taxonomy" id="218490"/>
    <lineage>
        <taxon>Bacteria</taxon>
        <taxon>Pseudomonadati</taxon>
        <taxon>Bacteroidota</taxon>
        <taxon>Flavobacteriia</taxon>
        <taxon>Flavobacteriales</taxon>
        <taxon>Flavobacteriaceae</taxon>
    </lineage>
</organism>
<dbReference type="GO" id="GO:0005576">
    <property type="term" value="C:extracellular region"/>
    <property type="evidence" value="ECO:0007669"/>
    <property type="project" value="UniProtKB-SubCell"/>
</dbReference>
<evidence type="ECO:0000256" key="2">
    <source>
        <dbReference type="ARBA" id="ARBA00022525"/>
    </source>
</evidence>
<dbReference type="InterPro" id="IPR011042">
    <property type="entry name" value="6-blade_b-propeller_TolB-like"/>
</dbReference>
<dbReference type="Gene3D" id="2.120.10.30">
    <property type="entry name" value="TolB, C-terminal domain"/>
    <property type="match status" value="1"/>
</dbReference>
<dbReference type="PANTHER" id="PTHR10009:SF18">
    <property type="entry name" value="PROTEIN YELLOW-LIKE PROTEIN"/>
    <property type="match status" value="1"/>
</dbReference>
<comment type="subcellular location">
    <subcellularLocation>
        <location evidence="1">Secreted</location>
    </subcellularLocation>
</comment>
<dbReference type="InterPro" id="IPR017996">
    <property type="entry name" value="MRJP/yellow-related"/>
</dbReference>
<dbReference type="SUPFAM" id="SSF63829">
    <property type="entry name" value="Calcium-dependent phosphotriesterase"/>
    <property type="match status" value="1"/>
</dbReference>
<dbReference type="EMBL" id="MSCK01000001">
    <property type="protein sequence ID" value="PQJ72906.1"/>
    <property type="molecule type" value="Genomic_DNA"/>
</dbReference>
<dbReference type="AlphaFoldDB" id="A0A2P6CDC6"/>
<accession>A0A2P6CDC6</accession>
<keyword evidence="4" id="KW-1185">Reference proteome</keyword>
<name>A0A2P6CDC6_9FLAO</name>
<dbReference type="RefSeq" id="WP_105048571.1">
    <property type="nucleotide sequence ID" value="NZ_CP150661.1"/>
</dbReference>
<dbReference type="Pfam" id="PF03022">
    <property type="entry name" value="MRJP"/>
    <property type="match status" value="1"/>
</dbReference>